<evidence type="ECO:0000313" key="1">
    <source>
        <dbReference type="EMBL" id="KAJ1941836.1"/>
    </source>
</evidence>
<protein>
    <submittedName>
        <fullName evidence="1">Uncharacterized protein</fullName>
    </submittedName>
</protein>
<dbReference type="Proteomes" id="UP001150603">
    <property type="component" value="Unassembled WGS sequence"/>
</dbReference>
<proteinExistence type="predicted"/>
<gene>
    <name evidence="1" type="ORF">FBU59_003382</name>
</gene>
<comment type="caution">
    <text evidence="1">The sequence shown here is derived from an EMBL/GenBank/DDBJ whole genome shotgun (WGS) entry which is preliminary data.</text>
</comment>
<reference evidence="1" key="1">
    <citation type="submission" date="2022-07" db="EMBL/GenBank/DDBJ databases">
        <title>Phylogenomic reconstructions and comparative analyses of Kickxellomycotina fungi.</title>
        <authorList>
            <person name="Reynolds N.K."/>
            <person name="Stajich J.E."/>
            <person name="Barry K."/>
            <person name="Grigoriev I.V."/>
            <person name="Crous P."/>
            <person name="Smith M.E."/>
        </authorList>
    </citation>
    <scope>NUCLEOTIDE SEQUENCE</scope>
    <source>
        <strain evidence="1">NRRL 5244</strain>
    </source>
</reference>
<feature type="non-terminal residue" evidence="1">
    <location>
        <position position="142"/>
    </location>
</feature>
<keyword evidence="2" id="KW-1185">Reference proteome</keyword>
<organism evidence="1 2">
    <name type="scientific">Linderina macrospora</name>
    <dbReference type="NCBI Taxonomy" id="4868"/>
    <lineage>
        <taxon>Eukaryota</taxon>
        <taxon>Fungi</taxon>
        <taxon>Fungi incertae sedis</taxon>
        <taxon>Zoopagomycota</taxon>
        <taxon>Kickxellomycotina</taxon>
        <taxon>Kickxellomycetes</taxon>
        <taxon>Kickxellales</taxon>
        <taxon>Kickxellaceae</taxon>
        <taxon>Linderina</taxon>
    </lineage>
</organism>
<evidence type="ECO:0000313" key="2">
    <source>
        <dbReference type="Proteomes" id="UP001150603"/>
    </source>
</evidence>
<accession>A0ACC1J8P6</accession>
<name>A0ACC1J8P6_9FUNG</name>
<sequence>MVQWQSKVFDALNYIMDLIDKAAPLCLTGFGTMGLVVAFTAYGAHAVMTVYGAAEGAQILSRTGRTGQSKWLWLPMIPLTLIWTRFHGKSATLPLSSMLLLTSPLSKQIISLQKVPSPPVVLTALPVVCTAYNLLWNHTLGR</sequence>
<dbReference type="EMBL" id="JANBPW010002143">
    <property type="protein sequence ID" value="KAJ1941836.1"/>
    <property type="molecule type" value="Genomic_DNA"/>
</dbReference>